<dbReference type="GO" id="GO:0008270">
    <property type="term" value="F:zinc ion binding"/>
    <property type="evidence" value="ECO:0007669"/>
    <property type="project" value="UniProtKB-UniRule"/>
</dbReference>
<accession>A0A8D8JGW3</accession>
<evidence type="ECO:0000256" key="1">
    <source>
        <dbReference type="ARBA" id="ARBA00022723"/>
    </source>
</evidence>
<dbReference type="InterPro" id="IPR007588">
    <property type="entry name" value="Znf_FLYWCH"/>
</dbReference>
<feature type="binding site" evidence="4">
    <location>
        <position position="142"/>
    </location>
    <ligand>
        <name>Zn(2+)</name>
        <dbReference type="ChEBI" id="CHEBI:29105"/>
    </ligand>
</feature>
<feature type="region of interest" description="Disordered" evidence="5">
    <location>
        <begin position="578"/>
        <end position="630"/>
    </location>
</feature>
<evidence type="ECO:0000313" key="7">
    <source>
        <dbReference type="EMBL" id="CAG6572505.1"/>
    </source>
</evidence>
<dbReference type="SUPFAM" id="SSF57716">
    <property type="entry name" value="Glucocorticoid receptor-like (DNA-binding domain)"/>
    <property type="match status" value="1"/>
</dbReference>
<feature type="compositionally biased region" description="Basic and acidic residues" evidence="5">
    <location>
        <begin position="1172"/>
        <end position="1199"/>
    </location>
</feature>
<feature type="region of interest" description="Disordered" evidence="5">
    <location>
        <begin position="1343"/>
        <end position="1396"/>
    </location>
</feature>
<feature type="compositionally biased region" description="Low complexity" evidence="5">
    <location>
        <begin position="872"/>
        <end position="887"/>
    </location>
</feature>
<name>A0A8D8JGW3_CULPI</name>
<feature type="region of interest" description="Disordered" evidence="5">
    <location>
        <begin position="1578"/>
        <end position="1633"/>
    </location>
</feature>
<feature type="region of interest" description="Disordered" evidence="5">
    <location>
        <begin position="704"/>
        <end position="736"/>
    </location>
</feature>
<feature type="binding site" evidence="4">
    <location>
        <position position="100"/>
    </location>
    <ligand>
        <name>Zn(2+)</name>
        <dbReference type="ChEBI" id="CHEBI:29105"/>
    </ligand>
</feature>
<dbReference type="GO" id="GO:0005634">
    <property type="term" value="C:nucleus"/>
    <property type="evidence" value="ECO:0007669"/>
    <property type="project" value="InterPro"/>
</dbReference>
<feature type="compositionally biased region" description="Polar residues" evidence="5">
    <location>
        <begin position="848"/>
        <end position="871"/>
    </location>
</feature>
<keyword evidence="2 4" id="KW-0863">Zinc-finger</keyword>
<dbReference type="Pfam" id="PF07776">
    <property type="entry name" value="zf-AD"/>
    <property type="match status" value="1"/>
</dbReference>
<feature type="region of interest" description="Disordered" evidence="5">
    <location>
        <begin position="1260"/>
        <end position="1286"/>
    </location>
</feature>
<feature type="region of interest" description="Disordered" evidence="5">
    <location>
        <begin position="403"/>
        <end position="432"/>
    </location>
</feature>
<proteinExistence type="predicted"/>
<dbReference type="SMART" id="SM00868">
    <property type="entry name" value="zf-AD"/>
    <property type="match status" value="1"/>
</dbReference>
<dbReference type="Gene3D" id="3.40.1800.20">
    <property type="match status" value="1"/>
</dbReference>
<feature type="compositionally biased region" description="Low complexity" evidence="5">
    <location>
        <begin position="404"/>
        <end position="432"/>
    </location>
</feature>
<dbReference type="InterPro" id="IPR012934">
    <property type="entry name" value="Znf_AD"/>
</dbReference>
<protein>
    <submittedName>
        <fullName evidence="7">(northern house mosquito) hypothetical protein</fullName>
    </submittedName>
</protein>
<evidence type="ECO:0000256" key="4">
    <source>
        <dbReference type="PROSITE-ProRule" id="PRU01263"/>
    </source>
</evidence>
<feature type="region of interest" description="Disordered" evidence="5">
    <location>
        <begin position="1172"/>
        <end position="1207"/>
    </location>
</feature>
<feature type="compositionally biased region" description="Basic and acidic residues" evidence="5">
    <location>
        <begin position="1129"/>
        <end position="1158"/>
    </location>
</feature>
<keyword evidence="1 4" id="KW-0479">Metal-binding</keyword>
<feature type="domain" description="ZAD" evidence="6">
    <location>
        <begin position="95"/>
        <end position="169"/>
    </location>
</feature>
<organism evidence="7">
    <name type="scientific">Culex pipiens</name>
    <name type="common">House mosquito</name>
    <dbReference type="NCBI Taxonomy" id="7175"/>
    <lineage>
        <taxon>Eukaryota</taxon>
        <taxon>Metazoa</taxon>
        <taxon>Ecdysozoa</taxon>
        <taxon>Arthropoda</taxon>
        <taxon>Hexapoda</taxon>
        <taxon>Insecta</taxon>
        <taxon>Pterygota</taxon>
        <taxon>Neoptera</taxon>
        <taxon>Endopterygota</taxon>
        <taxon>Diptera</taxon>
        <taxon>Nematocera</taxon>
        <taxon>Culicoidea</taxon>
        <taxon>Culicidae</taxon>
        <taxon>Culicinae</taxon>
        <taxon>Culicini</taxon>
        <taxon>Culex</taxon>
        <taxon>Culex</taxon>
    </lineage>
</organism>
<reference evidence="7" key="1">
    <citation type="submission" date="2021-05" db="EMBL/GenBank/DDBJ databases">
        <authorList>
            <person name="Alioto T."/>
            <person name="Alioto T."/>
            <person name="Gomez Garrido J."/>
        </authorList>
    </citation>
    <scope>NUCLEOTIDE SEQUENCE</scope>
</reference>
<keyword evidence="3 4" id="KW-0862">Zinc</keyword>
<feature type="binding site" evidence="4">
    <location>
        <position position="97"/>
    </location>
    <ligand>
        <name>Zn(2+)</name>
        <dbReference type="ChEBI" id="CHEBI:29105"/>
    </ligand>
</feature>
<feature type="compositionally biased region" description="Basic and acidic residues" evidence="5">
    <location>
        <begin position="1607"/>
        <end position="1616"/>
    </location>
</feature>
<evidence type="ECO:0000259" key="6">
    <source>
        <dbReference type="PROSITE" id="PS51915"/>
    </source>
</evidence>
<feature type="compositionally biased region" description="Acidic residues" evidence="5">
    <location>
        <begin position="584"/>
        <end position="601"/>
    </location>
</feature>
<dbReference type="EMBL" id="HBUE01182104">
    <property type="protein sequence ID" value="CAG6520938.1"/>
    <property type="molecule type" value="Transcribed_RNA"/>
</dbReference>
<feature type="compositionally biased region" description="Polar residues" evidence="5">
    <location>
        <begin position="723"/>
        <end position="736"/>
    </location>
</feature>
<feature type="region of interest" description="Disordered" evidence="5">
    <location>
        <begin position="848"/>
        <end position="887"/>
    </location>
</feature>
<evidence type="ECO:0000256" key="3">
    <source>
        <dbReference type="ARBA" id="ARBA00022833"/>
    </source>
</evidence>
<feature type="compositionally biased region" description="Basic and acidic residues" evidence="5">
    <location>
        <begin position="1260"/>
        <end position="1277"/>
    </location>
</feature>
<feature type="binding site" evidence="4">
    <location>
        <position position="145"/>
    </location>
    <ligand>
        <name>Zn(2+)</name>
        <dbReference type="ChEBI" id="CHEBI:29105"/>
    </ligand>
</feature>
<dbReference type="Gene3D" id="2.20.25.240">
    <property type="match status" value="4"/>
</dbReference>
<feature type="region of interest" description="Disordered" evidence="5">
    <location>
        <begin position="657"/>
        <end position="677"/>
    </location>
</feature>
<dbReference type="EMBL" id="HBUE01287723">
    <property type="protein sequence ID" value="CAG6572505.1"/>
    <property type="molecule type" value="Transcribed_RNA"/>
</dbReference>
<evidence type="ECO:0000256" key="2">
    <source>
        <dbReference type="ARBA" id="ARBA00022771"/>
    </source>
</evidence>
<feature type="compositionally biased region" description="Basic and acidic residues" evidence="5">
    <location>
        <begin position="1350"/>
        <end position="1367"/>
    </location>
</feature>
<feature type="region of interest" description="Disordered" evidence="5">
    <location>
        <begin position="1088"/>
        <end position="1159"/>
    </location>
</feature>
<evidence type="ECO:0000256" key="5">
    <source>
        <dbReference type="SAM" id="MobiDB-lite"/>
    </source>
</evidence>
<dbReference type="Pfam" id="PF04500">
    <property type="entry name" value="FLYWCH"/>
    <property type="match status" value="1"/>
</dbReference>
<dbReference type="PROSITE" id="PS51915">
    <property type="entry name" value="ZAD"/>
    <property type="match status" value="1"/>
</dbReference>
<sequence length="1633" mass="182026">MSRKCAVQGCDTLYDQEPANAESHSYLDAVGPCGPWSVSGINVTPSSSKEIFICKRHIETAKRKELPPTKTMAMMARPEYRIGPSSSDPSAALPGYCRLCLTEDGPMVIPKEAKVFQQLAMKITACLQMTVSVDELRNSLMCKKCYEMLEQSYQFRLRCSRYNVYLKMRKSLDPDRSQPLRYKENWYWYSCLGNNLRSVYWGCSVVCCPAYIITYPSGKVFENFARHQHKQKLDEVRVVYGSGEFIYDGFRYSFDMINTNRTLQFSCRSLNDPYKKCGATLTSNDKSEVLSYTEHNHPMETILESALRESGTHEKRSVTMIRGQHLELVVCLGFWYGTMADHSRISNWDCIRPNCTGSITMTDGVMQLHGGHNHTPVWLKWGAAATKAVENKIPMVMKIVNSSAPKQQPPQAKKQPPPVNVVKPNANQPTAGQISVRSVVSLSQVPSPVNVKLEQPEPQTREITIKGEIIDPDYTESETSEQEAVEFVLENPNVPLIVTTANIANQQPKPQAVGGTIMIRQNHPIKIVRPAPPPEPVFKRVVPVQPAANPAPPMPKILNVMSLSDQPRAVPVPEPLVLTKNEDEPGGVEEDEAETITDEVLPESGTVHRSQQPSPEAEPSGGGGELRPMMLVSSGSVTSDNTLKVTALDQFSMEELAAEEQVDAQQEGETASAEVDEDDLCDLMDDEEIPGIIPVDIQLYQATYTSPPQPTYNKPAASEQPKRLSNSALSGKPSVSSAVPASMKIAARHSLPAPAQHKTAPQKSVIALKRPLHPIAKVAKLNDKEPVKRIGSKVFQIHNTTIKKFKADSTTTPQKRPVVSVSQANASANKDPPMDPIAVATEPHELVDSNQNSEAAPKKQTVTLVKPTQRQPKAVAAKPTAAKPAEPNAKTVQLVKLQKSEQMLNYEGHLYKIKWSNDNFFYWDCMLREQVNCMAILETPSEAAASSKWVRHGTHNHKIPKPIANEDSSGRYQMFNANTGITKMKRLPLRTLSAVEIEEQKGRMMYLKKNKLLSYSVTKTDALLVLNYANFIYDLQLEQGTGFRWKCTTCPSMLDTDEKFSIAKTVGEMHNHGPKVPVIDLAVDETPAAADTEPVPASTTKEPTLDLTTPVEISSQEGTSEKEDEPMAESEREDKSNDQDPLSERASDASGKTSEKSKKVLKKIKRVADYLEQRNESADDDSSRQSEKSDSKKTQDIPKKVKQVSTEDVVATEVVHVSEQEDGSDDEEMVLDSFSGQLISLKELRRKEIIAKEETVKHRKMAEKMKRLELQKPAPEEKSDDEELVLDPSSGQLITRLDMKRQATRAALLGDLEDQDDDATVLDPLTGEFKRQGDLSSTVATIAAEPMETEEIKEPNPTKPQEESPKEDFEELLSASKTVEPAEVGEPQKSPPKRMKKGSAAMLKLIAELHQSLLKADSERNFEVIPRPENTCWIKFNEFPYMLEKLQTNTSLWCCALPPQYACRSKLVLDDSRKTVTTSYASHCHAANLKDMFDAHKPEEEGEIRDTDQEEPRKYTFTKQPDFVYQLKLDDDYLYNCLTISKTGVSCWRCASRQEHNCKAMVTMQGDFESMTRNRFAHSHGVPGAADEEEGDKRMSEAGEGTAEEETGSKGKRESVGEEDGEVSRKKRKRQTL</sequence>